<feature type="compositionally biased region" description="Low complexity" evidence="1">
    <location>
        <begin position="229"/>
        <end position="244"/>
    </location>
</feature>
<protein>
    <submittedName>
        <fullName evidence="2">Uncharacterized protein</fullName>
    </submittedName>
</protein>
<dbReference type="Proteomes" id="UP001148614">
    <property type="component" value="Unassembled WGS sequence"/>
</dbReference>
<feature type="region of interest" description="Disordered" evidence="1">
    <location>
        <begin position="222"/>
        <end position="246"/>
    </location>
</feature>
<evidence type="ECO:0000313" key="3">
    <source>
        <dbReference type="Proteomes" id="UP001148614"/>
    </source>
</evidence>
<proteinExistence type="predicted"/>
<organism evidence="2 3">
    <name type="scientific">Xylaria arbuscula</name>
    <dbReference type="NCBI Taxonomy" id="114810"/>
    <lineage>
        <taxon>Eukaryota</taxon>
        <taxon>Fungi</taxon>
        <taxon>Dikarya</taxon>
        <taxon>Ascomycota</taxon>
        <taxon>Pezizomycotina</taxon>
        <taxon>Sordariomycetes</taxon>
        <taxon>Xylariomycetidae</taxon>
        <taxon>Xylariales</taxon>
        <taxon>Xylariaceae</taxon>
        <taxon>Xylaria</taxon>
    </lineage>
</organism>
<sequence length="286" mass="31678">MGNNCRRSSVAAPAIPSTRHNSTTAAPEFRVVKDIDELSPVVEAESSIIDLTKRKTDKRPLASGGADSIAPRKKAKRTSQLDLKSLGPSAYKPIKKNIFLREIGEQECIFSYGDYAGFYVLRCNQVKCKKELSLSEATIFTSHPFWDALALQHFSEEWHGLTSEDEVFRKFAIRVIDADSERNTDNRNAQESEGDFTGEGLSYQKKGSLKKRAYGKWPERWYNSSEPMTPAAEASTSESATHSNETFKESFYRAGTLLSIAESTSLDGEGSRSSPKLGTTPQADAE</sequence>
<feature type="region of interest" description="Disordered" evidence="1">
    <location>
        <begin position="182"/>
        <end position="202"/>
    </location>
</feature>
<dbReference type="EMBL" id="JANPWZ010002618">
    <property type="protein sequence ID" value="KAJ3557353.1"/>
    <property type="molecule type" value="Genomic_DNA"/>
</dbReference>
<evidence type="ECO:0000256" key="1">
    <source>
        <dbReference type="SAM" id="MobiDB-lite"/>
    </source>
</evidence>
<accession>A0A9W8N5Z8</accession>
<gene>
    <name evidence="2" type="ORF">NPX13_g9944</name>
</gene>
<feature type="region of interest" description="Disordered" evidence="1">
    <location>
        <begin position="263"/>
        <end position="286"/>
    </location>
</feature>
<evidence type="ECO:0000313" key="2">
    <source>
        <dbReference type="EMBL" id="KAJ3557353.1"/>
    </source>
</evidence>
<dbReference type="AlphaFoldDB" id="A0A9W8N5Z8"/>
<name>A0A9W8N5Z8_9PEZI</name>
<keyword evidence="3" id="KW-1185">Reference proteome</keyword>
<dbReference type="VEuPathDB" id="FungiDB:F4678DRAFT_50672"/>
<comment type="caution">
    <text evidence="2">The sequence shown here is derived from an EMBL/GenBank/DDBJ whole genome shotgun (WGS) entry which is preliminary data.</text>
</comment>
<feature type="region of interest" description="Disordered" evidence="1">
    <location>
        <begin position="58"/>
        <end position="80"/>
    </location>
</feature>
<feature type="region of interest" description="Disordered" evidence="1">
    <location>
        <begin position="1"/>
        <end position="23"/>
    </location>
</feature>
<reference evidence="2" key="1">
    <citation type="submission" date="2022-07" db="EMBL/GenBank/DDBJ databases">
        <title>Genome Sequence of Xylaria arbuscula.</title>
        <authorList>
            <person name="Buettner E."/>
        </authorList>
    </citation>
    <scope>NUCLEOTIDE SEQUENCE</scope>
    <source>
        <strain evidence="2">VT107</strain>
    </source>
</reference>